<feature type="compositionally biased region" description="Basic and acidic residues" evidence="8">
    <location>
        <begin position="20"/>
        <end position="39"/>
    </location>
</feature>
<dbReference type="AlphaFoldDB" id="G5AUR5"/>
<dbReference type="FunFam" id="3.30.160.60:FF:001498">
    <property type="entry name" value="Zinc finger protein 404"/>
    <property type="match status" value="1"/>
</dbReference>
<evidence type="ECO:0000256" key="5">
    <source>
        <dbReference type="ARBA" id="ARBA00022833"/>
    </source>
</evidence>
<dbReference type="GO" id="GO:0005634">
    <property type="term" value="C:nucleus"/>
    <property type="evidence" value="ECO:0007669"/>
    <property type="project" value="UniProtKB-SubCell"/>
</dbReference>
<dbReference type="SMART" id="SM00355">
    <property type="entry name" value="ZnF_C2H2"/>
    <property type="match status" value="4"/>
</dbReference>
<dbReference type="PROSITE" id="PS50157">
    <property type="entry name" value="ZINC_FINGER_C2H2_2"/>
    <property type="match status" value="3"/>
</dbReference>
<keyword evidence="3" id="KW-0677">Repeat</keyword>
<dbReference type="GO" id="GO:0003700">
    <property type="term" value="F:DNA-binding transcription factor activity"/>
    <property type="evidence" value="ECO:0007669"/>
    <property type="project" value="TreeGrafter"/>
</dbReference>
<reference evidence="10 11" key="1">
    <citation type="journal article" date="2011" name="Nature">
        <title>Genome sequencing reveals insights into physiology and longevity of the naked mole rat.</title>
        <authorList>
            <person name="Kim E.B."/>
            <person name="Fang X."/>
            <person name="Fushan A.A."/>
            <person name="Huang Z."/>
            <person name="Lobanov A.V."/>
            <person name="Han L."/>
            <person name="Marino S.M."/>
            <person name="Sun X."/>
            <person name="Turanov A.A."/>
            <person name="Yang P."/>
            <person name="Yim S.H."/>
            <person name="Zhao X."/>
            <person name="Kasaikina M.V."/>
            <person name="Stoletzki N."/>
            <person name="Peng C."/>
            <person name="Polak P."/>
            <person name="Xiong Z."/>
            <person name="Kiezun A."/>
            <person name="Zhu Y."/>
            <person name="Chen Y."/>
            <person name="Kryukov G.V."/>
            <person name="Zhang Q."/>
            <person name="Peshkin L."/>
            <person name="Yang L."/>
            <person name="Bronson R.T."/>
            <person name="Buffenstein R."/>
            <person name="Wang B."/>
            <person name="Han C."/>
            <person name="Li Q."/>
            <person name="Chen L."/>
            <person name="Zhao W."/>
            <person name="Sunyaev S.R."/>
            <person name="Park T.J."/>
            <person name="Zhang G."/>
            <person name="Wang J."/>
            <person name="Gladyshev V.N."/>
        </authorList>
    </citation>
    <scope>NUCLEOTIDE SEQUENCE [LARGE SCALE GENOMIC DNA]</scope>
</reference>
<evidence type="ECO:0000256" key="2">
    <source>
        <dbReference type="ARBA" id="ARBA00022723"/>
    </source>
</evidence>
<dbReference type="GO" id="GO:0045165">
    <property type="term" value="P:cell fate commitment"/>
    <property type="evidence" value="ECO:0007669"/>
    <property type="project" value="TreeGrafter"/>
</dbReference>
<dbReference type="GO" id="GO:0000978">
    <property type="term" value="F:RNA polymerase II cis-regulatory region sequence-specific DNA binding"/>
    <property type="evidence" value="ECO:0007669"/>
    <property type="project" value="TreeGrafter"/>
</dbReference>
<feature type="region of interest" description="Disordered" evidence="8">
    <location>
        <begin position="1"/>
        <end position="71"/>
    </location>
</feature>
<dbReference type="Proteomes" id="UP000006813">
    <property type="component" value="Unassembled WGS sequence"/>
</dbReference>
<dbReference type="Gene3D" id="3.30.160.60">
    <property type="entry name" value="Classic Zinc Finger"/>
    <property type="match status" value="3"/>
</dbReference>
<evidence type="ECO:0000256" key="4">
    <source>
        <dbReference type="ARBA" id="ARBA00022771"/>
    </source>
</evidence>
<dbReference type="GO" id="GO:0045893">
    <property type="term" value="P:positive regulation of DNA-templated transcription"/>
    <property type="evidence" value="ECO:0007669"/>
    <property type="project" value="UniProtKB-ARBA"/>
</dbReference>
<gene>
    <name evidence="10" type="ORF">GW7_08415</name>
</gene>
<dbReference type="PANTHER" id="PTHR16515">
    <property type="entry name" value="PR DOMAIN ZINC FINGER PROTEIN"/>
    <property type="match status" value="1"/>
</dbReference>
<evidence type="ECO:0000256" key="1">
    <source>
        <dbReference type="ARBA" id="ARBA00004123"/>
    </source>
</evidence>
<sequence length="377" mass="41450">MPGRGLRVTEHWAPGLHTSSTDDEKLTAEYPLSKDKMESQPETAGHGAPCPSLTPGNSSTPTSQLNRKSLSPSAFCPSPPVPISKELPFHFLPFYPRYPLLLPLPYLFSYGALPSVQCPHLFILPQDITYPTMAAPSLLMTADEPGHHSVPGQTLLCNPGPFQASGHAMPSRTQDPSLGMEWAGMTAPGKRASMGSRAGTSALPYPLKKENGKILYECNMCSKSFGQFSNLKVHLRVHSGERPFQCALCQKSFTQFAHLQKHHLVHTGERPHKCRTCQKCFSSSSNLKTHLCLHVQCSVCPNHFTQLVHWKLHQQLHTPQPGGLAHPHLPLGSLPCLAQWHQRALDLVAEPSEKQMGWDMDRVKVSLVSQGKPGQPA</sequence>
<dbReference type="InterPro" id="IPR036236">
    <property type="entry name" value="Znf_C2H2_sf"/>
</dbReference>
<protein>
    <submittedName>
        <fullName evidence="10">Zinc finger protein 683</fullName>
    </submittedName>
</protein>
<keyword evidence="6" id="KW-0539">Nucleus</keyword>
<proteinExistence type="predicted"/>
<evidence type="ECO:0000259" key="9">
    <source>
        <dbReference type="PROSITE" id="PS50157"/>
    </source>
</evidence>
<evidence type="ECO:0000256" key="7">
    <source>
        <dbReference type="PROSITE-ProRule" id="PRU00042"/>
    </source>
</evidence>
<dbReference type="GO" id="GO:0005737">
    <property type="term" value="C:cytoplasm"/>
    <property type="evidence" value="ECO:0007669"/>
    <property type="project" value="TreeGrafter"/>
</dbReference>
<keyword evidence="5" id="KW-0862">Zinc</keyword>
<keyword evidence="4 7" id="KW-0863">Zinc-finger</keyword>
<dbReference type="PANTHER" id="PTHR16515:SF53">
    <property type="entry name" value="ZINC FINGER PROTEIN 683"/>
    <property type="match status" value="1"/>
</dbReference>
<dbReference type="GO" id="GO:0008270">
    <property type="term" value="F:zinc ion binding"/>
    <property type="evidence" value="ECO:0007669"/>
    <property type="project" value="UniProtKB-KW"/>
</dbReference>
<keyword evidence="2" id="KW-0479">Metal-binding</keyword>
<comment type="subcellular location">
    <subcellularLocation>
        <location evidence="1">Nucleus</location>
    </subcellularLocation>
</comment>
<evidence type="ECO:0000256" key="8">
    <source>
        <dbReference type="SAM" id="MobiDB-lite"/>
    </source>
</evidence>
<dbReference type="EMBL" id="JH167040">
    <property type="protein sequence ID" value="EHB00776.1"/>
    <property type="molecule type" value="Genomic_DNA"/>
</dbReference>
<evidence type="ECO:0000313" key="11">
    <source>
        <dbReference type="Proteomes" id="UP000006813"/>
    </source>
</evidence>
<accession>G5AUR5</accession>
<organism evidence="10 11">
    <name type="scientific">Heterocephalus glaber</name>
    <name type="common">Naked mole rat</name>
    <dbReference type="NCBI Taxonomy" id="10181"/>
    <lineage>
        <taxon>Eukaryota</taxon>
        <taxon>Metazoa</taxon>
        <taxon>Chordata</taxon>
        <taxon>Craniata</taxon>
        <taxon>Vertebrata</taxon>
        <taxon>Euteleostomi</taxon>
        <taxon>Mammalia</taxon>
        <taxon>Eutheria</taxon>
        <taxon>Euarchontoglires</taxon>
        <taxon>Glires</taxon>
        <taxon>Rodentia</taxon>
        <taxon>Hystricomorpha</taxon>
        <taxon>Bathyergidae</taxon>
        <taxon>Heterocephalus</taxon>
    </lineage>
</organism>
<evidence type="ECO:0000256" key="6">
    <source>
        <dbReference type="ARBA" id="ARBA00023242"/>
    </source>
</evidence>
<dbReference type="FunCoup" id="G5AUR5">
    <property type="interactions" value="3"/>
</dbReference>
<feature type="compositionally biased region" description="Polar residues" evidence="8">
    <location>
        <begin position="54"/>
        <end position="71"/>
    </location>
</feature>
<feature type="domain" description="C2H2-type" evidence="9">
    <location>
        <begin position="272"/>
        <end position="294"/>
    </location>
</feature>
<dbReference type="FunFam" id="3.30.160.60:FF:001732">
    <property type="entry name" value="Zgc:162936"/>
    <property type="match status" value="1"/>
</dbReference>
<feature type="domain" description="C2H2-type" evidence="9">
    <location>
        <begin position="244"/>
        <end position="271"/>
    </location>
</feature>
<feature type="domain" description="C2H2-type" evidence="9">
    <location>
        <begin position="216"/>
        <end position="243"/>
    </location>
</feature>
<evidence type="ECO:0000313" key="10">
    <source>
        <dbReference type="EMBL" id="EHB00776.1"/>
    </source>
</evidence>
<evidence type="ECO:0000256" key="3">
    <source>
        <dbReference type="ARBA" id="ARBA00022737"/>
    </source>
</evidence>
<dbReference type="eggNOG" id="KOG2461">
    <property type="taxonomic scope" value="Eukaryota"/>
</dbReference>
<dbReference type="InParanoid" id="G5AUR5"/>
<dbReference type="GO" id="GO:0005694">
    <property type="term" value="C:chromosome"/>
    <property type="evidence" value="ECO:0007669"/>
    <property type="project" value="UniProtKB-ARBA"/>
</dbReference>
<dbReference type="FunFam" id="3.30.160.60:FF:001272">
    <property type="entry name" value="Zinc finger protein 683"/>
    <property type="match status" value="1"/>
</dbReference>
<dbReference type="STRING" id="10181.G5AUR5"/>
<dbReference type="InterPro" id="IPR050331">
    <property type="entry name" value="Zinc_finger"/>
</dbReference>
<name>G5AUR5_HETGA</name>
<dbReference type="InterPro" id="IPR013087">
    <property type="entry name" value="Znf_C2H2_type"/>
</dbReference>
<dbReference type="GO" id="GO:0006357">
    <property type="term" value="P:regulation of transcription by RNA polymerase II"/>
    <property type="evidence" value="ECO:0007669"/>
    <property type="project" value="TreeGrafter"/>
</dbReference>
<dbReference type="PROSITE" id="PS00028">
    <property type="entry name" value="ZINC_FINGER_C2H2_1"/>
    <property type="match status" value="4"/>
</dbReference>
<dbReference type="Pfam" id="PF00096">
    <property type="entry name" value="zf-C2H2"/>
    <property type="match status" value="3"/>
</dbReference>
<dbReference type="SUPFAM" id="SSF57667">
    <property type="entry name" value="beta-beta-alpha zinc fingers"/>
    <property type="match status" value="2"/>
</dbReference>